<evidence type="ECO:0000256" key="4">
    <source>
        <dbReference type="ARBA" id="ARBA00023274"/>
    </source>
</evidence>
<dbReference type="PANTHER" id="PTHR19836:SF19">
    <property type="entry name" value="SMALL RIBOSOMAL SUBUNIT PROTEIN US14M"/>
    <property type="match status" value="1"/>
</dbReference>
<keyword evidence="9" id="KW-1185">Reference proteome</keyword>
<keyword evidence="3 7" id="KW-0689">Ribosomal protein</keyword>
<dbReference type="InterPro" id="IPR023036">
    <property type="entry name" value="Ribosomal_uS14_bac/plastid"/>
</dbReference>
<evidence type="ECO:0000256" key="6">
    <source>
        <dbReference type="ARBA" id="ARBA00047110"/>
    </source>
</evidence>
<keyword evidence="7" id="KW-0699">rRNA-binding</keyword>
<dbReference type="HAMAP" id="MF_00537">
    <property type="entry name" value="Ribosomal_uS14_1"/>
    <property type="match status" value="1"/>
</dbReference>
<keyword evidence="4 7" id="KW-0687">Ribonucleoprotein</keyword>
<evidence type="ECO:0000313" key="8">
    <source>
        <dbReference type="EMBL" id="CAE6800841.1"/>
    </source>
</evidence>
<evidence type="ECO:0000256" key="1">
    <source>
        <dbReference type="ARBA" id="ARBA00003686"/>
    </source>
</evidence>
<name>A0ABN7MIN2_9BACT</name>
<comment type="function">
    <text evidence="1 7">Binds 16S rRNA, required for the assembly of 30S particles and may also be responsible for determining the conformation of the 16S rRNA at the A site.</text>
</comment>
<dbReference type="Pfam" id="PF00253">
    <property type="entry name" value="Ribosomal_S14"/>
    <property type="match status" value="1"/>
</dbReference>
<dbReference type="SUPFAM" id="SSF57716">
    <property type="entry name" value="Glucocorticoid receptor-like (DNA-binding domain)"/>
    <property type="match status" value="1"/>
</dbReference>
<accession>A0ABN7MIN2</accession>
<dbReference type="PANTHER" id="PTHR19836">
    <property type="entry name" value="30S RIBOSOMAL PROTEIN S14"/>
    <property type="match status" value="1"/>
</dbReference>
<reference evidence="8 9" key="1">
    <citation type="submission" date="2021-02" db="EMBL/GenBank/DDBJ databases">
        <authorList>
            <person name="Han P."/>
        </authorList>
    </citation>
    <scope>NUCLEOTIDE SEQUENCE [LARGE SCALE GENOMIC DNA]</scope>
    <source>
        <strain evidence="8">Candidatus Nitrospira sp. ZN2</strain>
    </source>
</reference>
<dbReference type="GO" id="GO:0005840">
    <property type="term" value="C:ribosome"/>
    <property type="evidence" value="ECO:0007669"/>
    <property type="project" value="UniProtKB-KW"/>
</dbReference>
<dbReference type="Gene3D" id="1.10.287.1480">
    <property type="match status" value="1"/>
</dbReference>
<comment type="caution">
    <text evidence="8">The sequence shown here is derived from an EMBL/GenBank/DDBJ whole genome shotgun (WGS) entry which is preliminary data.</text>
</comment>
<proteinExistence type="inferred from homology"/>
<evidence type="ECO:0000256" key="2">
    <source>
        <dbReference type="ARBA" id="ARBA00009083"/>
    </source>
</evidence>
<evidence type="ECO:0000256" key="5">
    <source>
        <dbReference type="ARBA" id="ARBA00035167"/>
    </source>
</evidence>
<sequence length="101" mass="11654">MAKLSSQLRNEKRKQLVTKYAEQRRTLKAVVRNQAASLEEKQEAQSRLNSLPRNASPVRVRNRCGISGRVRGYLRRFGMSRIDFRLLALKGEIPGVRKSSW</sequence>
<comment type="subunit">
    <text evidence="6 7">Part of the 30S ribosomal subunit. Contacts proteins S3 and S10.</text>
</comment>
<protein>
    <recommendedName>
        <fullName evidence="5 7">Small ribosomal subunit protein uS14</fullName>
    </recommendedName>
</protein>
<gene>
    <name evidence="7 8" type="primary">rpsN</name>
    <name evidence="8" type="ORF">NSPZN2_80055</name>
</gene>
<dbReference type="InterPro" id="IPR001209">
    <property type="entry name" value="Ribosomal_uS14"/>
</dbReference>
<dbReference type="NCBIfam" id="NF006477">
    <property type="entry name" value="PRK08881.1"/>
    <property type="match status" value="1"/>
</dbReference>
<evidence type="ECO:0000256" key="3">
    <source>
        <dbReference type="ARBA" id="ARBA00022980"/>
    </source>
</evidence>
<evidence type="ECO:0000256" key="7">
    <source>
        <dbReference type="HAMAP-Rule" id="MF_00537"/>
    </source>
</evidence>
<keyword evidence="7" id="KW-0694">RNA-binding</keyword>
<evidence type="ECO:0000313" key="9">
    <source>
        <dbReference type="Proteomes" id="UP000675880"/>
    </source>
</evidence>
<dbReference type="EMBL" id="CAJNBJ010000021">
    <property type="protein sequence ID" value="CAE6800841.1"/>
    <property type="molecule type" value="Genomic_DNA"/>
</dbReference>
<dbReference type="RefSeq" id="WP_213044220.1">
    <property type="nucleotide sequence ID" value="NZ_CAJNBJ010000021.1"/>
</dbReference>
<organism evidence="8 9">
    <name type="scientific">Nitrospira defluvii</name>
    <dbReference type="NCBI Taxonomy" id="330214"/>
    <lineage>
        <taxon>Bacteria</taxon>
        <taxon>Pseudomonadati</taxon>
        <taxon>Nitrospirota</taxon>
        <taxon>Nitrospiria</taxon>
        <taxon>Nitrospirales</taxon>
        <taxon>Nitrospiraceae</taxon>
        <taxon>Nitrospira</taxon>
    </lineage>
</organism>
<comment type="similarity">
    <text evidence="2 7">Belongs to the universal ribosomal protein uS14 family.</text>
</comment>
<dbReference type="Proteomes" id="UP000675880">
    <property type="component" value="Unassembled WGS sequence"/>
</dbReference>